<evidence type="ECO:0000256" key="2">
    <source>
        <dbReference type="ARBA" id="ARBA00022472"/>
    </source>
</evidence>
<dbReference type="InterPro" id="IPR038538">
    <property type="entry name" value="MTERF_sf"/>
</dbReference>
<sequence>MKFIGRFNELGMDRRSKGFLNAIRTISSMTVENWGLKLELFRSLGFSEDDIVSVFRKVPRAFYVSERKIKESTHDLCGFGKSDISLIANHPELLYLSVENRLKPRLWVVEILESKNLLQKKSSLTTVCWISHKRFFEKFVLPYSNEVGKFVLPCSENE</sequence>
<comment type="caution">
    <text evidence="4">The sequence shown here is derived from an EMBL/GenBank/DDBJ whole genome shotgun (WGS) entry which is preliminary data.</text>
</comment>
<dbReference type="Proteomes" id="UP000585474">
    <property type="component" value="Unassembled WGS sequence"/>
</dbReference>
<keyword evidence="2" id="KW-0804">Transcription</keyword>
<dbReference type="GO" id="GO:0003676">
    <property type="term" value="F:nucleic acid binding"/>
    <property type="evidence" value="ECO:0007669"/>
    <property type="project" value="InterPro"/>
</dbReference>
<dbReference type="PANTHER" id="PTHR13068">
    <property type="entry name" value="CGI-12 PROTEIN-RELATED"/>
    <property type="match status" value="1"/>
</dbReference>
<accession>A0A7J0EHR9</accession>
<dbReference type="Pfam" id="PF02536">
    <property type="entry name" value="mTERF"/>
    <property type="match status" value="1"/>
</dbReference>
<keyword evidence="5" id="KW-1185">Reference proteome</keyword>
<dbReference type="EMBL" id="BJWL01000004">
    <property type="protein sequence ID" value="GFY85822.1"/>
    <property type="molecule type" value="Genomic_DNA"/>
</dbReference>
<evidence type="ECO:0000313" key="4">
    <source>
        <dbReference type="EMBL" id="GFY85822.1"/>
    </source>
</evidence>
<keyword evidence="2" id="KW-0805">Transcription regulation</keyword>
<protein>
    <recommendedName>
        <fullName evidence="6">Mitochondrial transcription termination factor family protein</fullName>
    </recommendedName>
</protein>
<dbReference type="OrthoDB" id="637682at2759"/>
<dbReference type="InterPro" id="IPR003690">
    <property type="entry name" value="MTERF"/>
</dbReference>
<evidence type="ECO:0000313" key="5">
    <source>
        <dbReference type="Proteomes" id="UP000585474"/>
    </source>
</evidence>
<evidence type="ECO:0008006" key="6">
    <source>
        <dbReference type="Google" id="ProtNLM"/>
    </source>
</evidence>
<keyword evidence="2" id="KW-0806">Transcription termination</keyword>
<organism evidence="4 5">
    <name type="scientific">Actinidia rufa</name>
    <dbReference type="NCBI Taxonomy" id="165716"/>
    <lineage>
        <taxon>Eukaryota</taxon>
        <taxon>Viridiplantae</taxon>
        <taxon>Streptophyta</taxon>
        <taxon>Embryophyta</taxon>
        <taxon>Tracheophyta</taxon>
        <taxon>Spermatophyta</taxon>
        <taxon>Magnoliopsida</taxon>
        <taxon>eudicotyledons</taxon>
        <taxon>Gunneridae</taxon>
        <taxon>Pentapetalae</taxon>
        <taxon>asterids</taxon>
        <taxon>Ericales</taxon>
        <taxon>Actinidiaceae</taxon>
        <taxon>Actinidia</taxon>
    </lineage>
</organism>
<dbReference type="Gene3D" id="1.25.70.10">
    <property type="entry name" value="Transcription termination factor 3, mitochondrial"/>
    <property type="match status" value="1"/>
</dbReference>
<evidence type="ECO:0000256" key="3">
    <source>
        <dbReference type="ARBA" id="ARBA00022946"/>
    </source>
</evidence>
<dbReference type="SMART" id="SM00733">
    <property type="entry name" value="Mterf"/>
    <property type="match status" value="3"/>
</dbReference>
<keyword evidence="3" id="KW-0809">Transit peptide</keyword>
<dbReference type="AlphaFoldDB" id="A0A7J0EHR9"/>
<evidence type="ECO:0000256" key="1">
    <source>
        <dbReference type="ARBA" id="ARBA00007692"/>
    </source>
</evidence>
<proteinExistence type="inferred from homology"/>
<dbReference type="PANTHER" id="PTHR13068:SF130">
    <property type="entry name" value="TRANSCRIPTION TERMINATION FACTOR MTERF6, CHLOROPLASTIC_MITOCHONDRIAL-LIKE"/>
    <property type="match status" value="1"/>
</dbReference>
<comment type="similarity">
    <text evidence="1">Belongs to the mTERF family.</text>
</comment>
<name>A0A7J0EHR9_9ERIC</name>
<reference evidence="4 5" key="1">
    <citation type="submission" date="2019-07" db="EMBL/GenBank/DDBJ databases">
        <title>De Novo Assembly of kiwifruit Actinidia rufa.</title>
        <authorList>
            <person name="Sugita-Konishi S."/>
            <person name="Sato K."/>
            <person name="Mori E."/>
            <person name="Abe Y."/>
            <person name="Kisaki G."/>
            <person name="Hamano K."/>
            <person name="Suezawa K."/>
            <person name="Otani M."/>
            <person name="Fukuda T."/>
            <person name="Manabe T."/>
            <person name="Gomi K."/>
            <person name="Tabuchi M."/>
            <person name="Akimitsu K."/>
            <person name="Kataoka I."/>
        </authorList>
    </citation>
    <scope>NUCLEOTIDE SEQUENCE [LARGE SCALE GENOMIC DNA]</scope>
    <source>
        <strain evidence="5">cv. Fuchu</strain>
    </source>
</reference>
<gene>
    <name evidence="4" type="ORF">Acr_04g0005600</name>
</gene>
<dbReference type="GO" id="GO:0006353">
    <property type="term" value="P:DNA-templated transcription termination"/>
    <property type="evidence" value="ECO:0007669"/>
    <property type="project" value="UniProtKB-KW"/>
</dbReference>